<feature type="compositionally biased region" description="Polar residues" evidence="1">
    <location>
        <begin position="93"/>
        <end position="109"/>
    </location>
</feature>
<feature type="compositionally biased region" description="Low complexity" evidence="1">
    <location>
        <begin position="8"/>
        <end position="23"/>
    </location>
</feature>
<reference evidence="2" key="1">
    <citation type="submission" date="2023-06" db="EMBL/GenBank/DDBJ databases">
        <authorList>
            <person name="Delattre M."/>
        </authorList>
    </citation>
    <scope>NUCLEOTIDE SEQUENCE</scope>
    <source>
        <strain evidence="2">AF72</strain>
    </source>
</reference>
<feature type="compositionally biased region" description="Low complexity" evidence="1">
    <location>
        <begin position="128"/>
        <end position="141"/>
    </location>
</feature>
<accession>A0AA36FPB5</accession>
<evidence type="ECO:0000313" key="3">
    <source>
        <dbReference type="Proteomes" id="UP001177023"/>
    </source>
</evidence>
<evidence type="ECO:0000313" key="2">
    <source>
        <dbReference type="EMBL" id="CAJ0559643.1"/>
    </source>
</evidence>
<feature type="region of interest" description="Disordered" evidence="1">
    <location>
        <begin position="64"/>
        <end position="146"/>
    </location>
</feature>
<gene>
    <name evidence="2" type="ORF">MSPICULIGERA_LOCUS1331</name>
</gene>
<evidence type="ECO:0000256" key="1">
    <source>
        <dbReference type="SAM" id="MobiDB-lite"/>
    </source>
</evidence>
<feature type="compositionally biased region" description="Acidic residues" evidence="1">
    <location>
        <begin position="612"/>
        <end position="640"/>
    </location>
</feature>
<feature type="compositionally biased region" description="Basic and acidic residues" evidence="1">
    <location>
        <begin position="599"/>
        <end position="611"/>
    </location>
</feature>
<feature type="compositionally biased region" description="Basic and acidic residues" evidence="1">
    <location>
        <begin position="362"/>
        <end position="378"/>
    </location>
</feature>
<feature type="region of interest" description="Disordered" evidence="1">
    <location>
        <begin position="346"/>
        <end position="390"/>
    </location>
</feature>
<name>A0AA36FPB5_9BILA</name>
<organism evidence="2 3">
    <name type="scientific">Mesorhabditis spiculigera</name>
    <dbReference type="NCBI Taxonomy" id="96644"/>
    <lineage>
        <taxon>Eukaryota</taxon>
        <taxon>Metazoa</taxon>
        <taxon>Ecdysozoa</taxon>
        <taxon>Nematoda</taxon>
        <taxon>Chromadorea</taxon>
        <taxon>Rhabditida</taxon>
        <taxon>Rhabditina</taxon>
        <taxon>Rhabditomorpha</taxon>
        <taxon>Rhabditoidea</taxon>
        <taxon>Rhabditidae</taxon>
        <taxon>Mesorhabditinae</taxon>
        <taxon>Mesorhabditis</taxon>
    </lineage>
</organism>
<dbReference type="AlphaFoldDB" id="A0AA36FPB5"/>
<dbReference type="Proteomes" id="UP001177023">
    <property type="component" value="Unassembled WGS sequence"/>
</dbReference>
<comment type="caution">
    <text evidence="2">The sequence shown here is derived from an EMBL/GenBank/DDBJ whole genome shotgun (WGS) entry which is preliminary data.</text>
</comment>
<feature type="region of interest" description="Disordered" evidence="1">
    <location>
        <begin position="1"/>
        <end position="23"/>
    </location>
</feature>
<feature type="compositionally biased region" description="Basic and acidic residues" evidence="1">
    <location>
        <begin position="65"/>
        <end position="75"/>
    </location>
</feature>
<sequence>MRRIINGATPSTSAPVSAPPATSQAPIMMRRMIQPTATSSTLAPPIPKMSPVLARSAQRVILNDSMRRITQERLIRSTSKPDSPEKPPGIGPQATTAAPTTMRRITQDTPARPQAKPNTPEKPPVIETPTTSTAPATSSATQKPVLPLKQDQINGSANEKPDNHVLGQKFWNLSNARTRQQHREWYFDPDVAEELKSREELQRRARAAEESRPAVIYMGPVSASLRRMPKELAIKLNAEGEAPVAIETDMSDKPDQIQRAKSTEPEKTKVSSLSESMPFPENDGTSSQGSNYGTFPEPTVLAKKPKTAFPPLAQNGTSLMTPDEMRRMIHWNYTPAEKQVWVREEHEEGMEEAESADGESGPETRKIANEPVTEEKPAKASSSETRSPQVVKRTMVLRKVSKEAPAVITTTKPEPIEERNNPINAGFKQRFAAPLAADVEDPILTLGEKLRADYPEVTFNEPTSKYLTRLPPKLRREFLFRVGYFQPGFPLYYDGEKRKKWYEMRFRYALTAPQEAELDAMLEEADHQRKIKAELKRQRKLAKSRRRYWRRKSDPVEHEAYLKRKRASYELKKRREDQAKKKAQKLAGLGEEGEPEEKEAEKSETDEHEPEKDEPDEEEVEKSETDEHEPEEDEEELGDEDWTHFL</sequence>
<proteinExistence type="predicted"/>
<keyword evidence="3" id="KW-1185">Reference proteome</keyword>
<feature type="compositionally biased region" description="Basic and acidic residues" evidence="1">
    <location>
        <begin position="250"/>
        <end position="269"/>
    </location>
</feature>
<feature type="compositionally biased region" description="Acidic residues" evidence="1">
    <location>
        <begin position="347"/>
        <end position="357"/>
    </location>
</feature>
<feature type="region of interest" description="Disordered" evidence="1">
    <location>
        <begin position="245"/>
        <end position="291"/>
    </location>
</feature>
<feature type="non-terminal residue" evidence="2">
    <location>
        <position position="1"/>
    </location>
</feature>
<protein>
    <submittedName>
        <fullName evidence="2">Uncharacterized protein</fullName>
    </submittedName>
</protein>
<dbReference type="EMBL" id="CATQJA010000371">
    <property type="protein sequence ID" value="CAJ0559643.1"/>
    <property type="molecule type" value="Genomic_DNA"/>
</dbReference>
<feature type="region of interest" description="Disordered" evidence="1">
    <location>
        <begin position="573"/>
        <end position="646"/>
    </location>
</feature>